<dbReference type="SUPFAM" id="SSF63829">
    <property type="entry name" value="Calcium-dependent phosphotriesterase"/>
    <property type="match status" value="2"/>
</dbReference>
<feature type="domain" description="Strictosidine synthase conserved region" evidence="5">
    <location>
        <begin position="274"/>
        <end position="359"/>
    </location>
</feature>
<protein>
    <submittedName>
        <fullName evidence="6">Six-bladed beta-propeller, TolB-like protein</fullName>
    </submittedName>
</protein>
<evidence type="ECO:0000313" key="6">
    <source>
        <dbReference type="EMBL" id="PWA60755.1"/>
    </source>
</evidence>
<evidence type="ECO:0000256" key="1">
    <source>
        <dbReference type="ARBA" id="ARBA00004116"/>
    </source>
</evidence>
<dbReference type="AlphaFoldDB" id="A0A2U1MHL4"/>
<dbReference type="EMBL" id="PKPP01005275">
    <property type="protein sequence ID" value="PWA60755.1"/>
    <property type="molecule type" value="Genomic_DNA"/>
</dbReference>
<organism evidence="6 7">
    <name type="scientific">Artemisia annua</name>
    <name type="common">Sweet wormwood</name>
    <dbReference type="NCBI Taxonomy" id="35608"/>
    <lineage>
        <taxon>Eukaryota</taxon>
        <taxon>Viridiplantae</taxon>
        <taxon>Streptophyta</taxon>
        <taxon>Embryophyta</taxon>
        <taxon>Tracheophyta</taxon>
        <taxon>Spermatophyta</taxon>
        <taxon>Magnoliopsida</taxon>
        <taxon>eudicotyledons</taxon>
        <taxon>Gunneridae</taxon>
        <taxon>Pentapetalae</taxon>
        <taxon>asterids</taxon>
        <taxon>campanulids</taxon>
        <taxon>Asterales</taxon>
        <taxon>Asteraceae</taxon>
        <taxon>Asteroideae</taxon>
        <taxon>Anthemideae</taxon>
        <taxon>Artemisiinae</taxon>
        <taxon>Artemisia</taxon>
    </lineage>
</organism>
<evidence type="ECO:0000259" key="5">
    <source>
        <dbReference type="Pfam" id="PF03088"/>
    </source>
</evidence>
<dbReference type="Proteomes" id="UP000245207">
    <property type="component" value="Unassembled WGS sequence"/>
</dbReference>
<comment type="similarity">
    <text evidence="2">Belongs to the strictosidine synthase family.</text>
</comment>
<dbReference type="GO" id="GO:0016787">
    <property type="term" value="F:hydrolase activity"/>
    <property type="evidence" value="ECO:0007669"/>
    <property type="project" value="TreeGrafter"/>
</dbReference>
<reference evidence="6 7" key="1">
    <citation type="journal article" date="2018" name="Mol. Plant">
        <title>The genome of Artemisia annua provides insight into the evolution of Asteraceae family and artemisinin biosynthesis.</title>
        <authorList>
            <person name="Shen Q."/>
            <person name="Zhang L."/>
            <person name="Liao Z."/>
            <person name="Wang S."/>
            <person name="Yan T."/>
            <person name="Shi P."/>
            <person name="Liu M."/>
            <person name="Fu X."/>
            <person name="Pan Q."/>
            <person name="Wang Y."/>
            <person name="Lv Z."/>
            <person name="Lu X."/>
            <person name="Zhang F."/>
            <person name="Jiang W."/>
            <person name="Ma Y."/>
            <person name="Chen M."/>
            <person name="Hao X."/>
            <person name="Li L."/>
            <person name="Tang Y."/>
            <person name="Lv G."/>
            <person name="Zhou Y."/>
            <person name="Sun X."/>
            <person name="Brodelius P.E."/>
            <person name="Rose J.K.C."/>
            <person name="Tang K."/>
        </authorList>
    </citation>
    <scope>NUCLEOTIDE SEQUENCE [LARGE SCALE GENOMIC DNA]</scope>
    <source>
        <strain evidence="7">cv. Huhao1</strain>
        <tissue evidence="6">Leaf</tissue>
    </source>
</reference>
<gene>
    <name evidence="6" type="ORF">CTI12_AA379650</name>
</gene>
<comment type="subcellular location">
    <subcellularLocation>
        <location evidence="1">Vacuole</location>
    </subcellularLocation>
</comment>
<dbReference type="GO" id="GO:0012505">
    <property type="term" value="C:endomembrane system"/>
    <property type="evidence" value="ECO:0007669"/>
    <property type="project" value="TreeGrafter"/>
</dbReference>
<dbReference type="OrthoDB" id="5307922at2759"/>
<evidence type="ECO:0000256" key="4">
    <source>
        <dbReference type="ARBA" id="ARBA00023180"/>
    </source>
</evidence>
<dbReference type="STRING" id="35608.A0A2U1MHL4"/>
<evidence type="ECO:0000256" key="2">
    <source>
        <dbReference type="ARBA" id="ARBA00009191"/>
    </source>
</evidence>
<dbReference type="InterPro" id="IPR018119">
    <property type="entry name" value="Strictosidine_synth_cons-reg"/>
</dbReference>
<keyword evidence="4" id="KW-0325">Glycoprotein</keyword>
<comment type="caution">
    <text evidence="6">The sequence shown here is derived from an EMBL/GenBank/DDBJ whole genome shotgun (WGS) entry which is preliminary data.</text>
</comment>
<dbReference type="PANTHER" id="PTHR10426">
    <property type="entry name" value="STRICTOSIDINE SYNTHASE-RELATED"/>
    <property type="match status" value="1"/>
</dbReference>
<dbReference type="PANTHER" id="PTHR10426:SF136">
    <property type="entry name" value="PROTEIN STRICTOSIDINE SYNTHASE-LIKE 9-LIKE"/>
    <property type="match status" value="1"/>
</dbReference>
<evidence type="ECO:0000256" key="3">
    <source>
        <dbReference type="ARBA" id="ARBA00022554"/>
    </source>
</evidence>
<dbReference type="Gene3D" id="2.120.10.30">
    <property type="entry name" value="TolB, C-terminal domain"/>
    <property type="match status" value="2"/>
</dbReference>
<sequence>MASSVLSYNIFNEVVLPTSVIGPESVAFDLGGGGPYVTVSDGRILKWQGSNVGFVDFAYTSPNRTKELCDGTNDLDLGPICGRPLALSFDYRTSDIYITDAFFGLLVVGFNGGLATQLSTGYKYLSGIDVESYSRHVYMTDASLTYDISSVLSYNIFNEVVLPTSVIGPESVAFDLGGGGPYVTVADGRILKWQGSNVGFVDFAYTSPNRTKELCDGTNDLDLGPICGRPLALSFDYRTSDIYITDAFFGLLVVGFNGGLATQLSTGYKYLSGIDVESYSRHVYMTDASLTYDIRNITQPGFTPDSTGRLLKYDPYNQTVTVLLSGLSGVGGPTANIHRDCVLVPESVNKTIIRYWLEGPKVGTTEVFLTDCGDVKNIKRGATDGEYWVATSVLDVQQGIRVNESATVLETVSFTQFGNMTITVAQEKNNALYVGSSHADFVGNYTN</sequence>
<keyword evidence="7" id="KW-1185">Reference proteome</keyword>
<dbReference type="GO" id="GO:0005773">
    <property type="term" value="C:vacuole"/>
    <property type="evidence" value="ECO:0007669"/>
    <property type="project" value="UniProtKB-SubCell"/>
</dbReference>
<evidence type="ECO:0000313" key="7">
    <source>
        <dbReference type="Proteomes" id="UP000245207"/>
    </source>
</evidence>
<accession>A0A2U1MHL4</accession>
<name>A0A2U1MHL4_ARTAN</name>
<proteinExistence type="inferred from homology"/>
<keyword evidence="3" id="KW-0926">Vacuole</keyword>
<dbReference type="Pfam" id="PF03088">
    <property type="entry name" value="Str_synth"/>
    <property type="match status" value="1"/>
</dbReference>
<dbReference type="InterPro" id="IPR011042">
    <property type="entry name" value="6-blade_b-propeller_TolB-like"/>
</dbReference>